<evidence type="ECO:0000313" key="1">
    <source>
        <dbReference type="EMBL" id="CAA9238275.1"/>
    </source>
</evidence>
<evidence type="ECO:0008006" key="2">
    <source>
        <dbReference type="Google" id="ProtNLM"/>
    </source>
</evidence>
<protein>
    <recommendedName>
        <fullName evidence="2">MarR family transcriptional regulator</fullName>
    </recommendedName>
</protein>
<proteinExistence type="predicted"/>
<dbReference type="EMBL" id="CADCTK010000313">
    <property type="protein sequence ID" value="CAA9238275.1"/>
    <property type="molecule type" value="Genomic_DNA"/>
</dbReference>
<reference evidence="1" key="1">
    <citation type="submission" date="2020-02" db="EMBL/GenBank/DDBJ databases">
        <authorList>
            <person name="Meier V. D."/>
        </authorList>
    </citation>
    <scope>NUCLEOTIDE SEQUENCE</scope>
    <source>
        <strain evidence="1">AVDCRST_MAG26</strain>
    </source>
</reference>
<name>A0A6J4I2G3_9CHLR</name>
<gene>
    <name evidence="1" type="ORF">AVDCRST_MAG26-1302</name>
</gene>
<dbReference type="AlphaFoldDB" id="A0A6J4I2G3"/>
<organism evidence="1">
    <name type="scientific">uncultured Chloroflexia bacterium</name>
    <dbReference type="NCBI Taxonomy" id="1672391"/>
    <lineage>
        <taxon>Bacteria</taxon>
        <taxon>Bacillati</taxon>
        <taxon>Chloroflexota</taxon>
        <taxon>Chloroflexia</taxon>
        <taxon>environmental samples</taxon>
    </lineage>
</organism>
<accession>A0A6J4I2G3</accession>
<sequence length="70" mass="7637">MTDTQLCPTAEKVLAALLEHAGVHHTVEDVRELIDCTSTHTGCALEWLSTAGLVERWESASSPVTYVARK</sequence>